<feature type="transmembrane region" description="Helical" evidence="5">
    <location>
        <begin position="61"/>
        <end position="86"/>
    </location>
</feature>
<evidence type="ECO:0000256" key="4">
    <source>
        <dbReference type="ARBA" id="ARBA00023136"/>
    </source>
</evidence>
<proteinExistence type="predicted"/>
<dbReference type="GO" id="GO:1902600">
    <property type="term" value="P:proton transmembrane transport"/>
    <property type="evidence" value="ECO:0007669"/>
    <property type="project" value="InterPro"/>
</dbReference>
<comment type="subcellular location">
    <subcellularLocation>
        <location evidence="1">Membrane</location>
        <topology evidence="1">Multi-pass membrane protein</topology>
    </subcellularLocation>
</comment>
<dbReference type="InterPro" id="IPR006153">
    <property type="entry name" value="Cation/H_exchanger_TM"/>
</dbReference>
<dbReference type="EMBL" id="HBIM01016151">
    <property type="protein sequence ID" value="CAE0415579.1"/>
    <property type="molecule type" value="Transcribed_RNA"/>
</dbReference>
<keyword evidence="2 5" id="KW-0812">Transmembrane</keyword>
<evidence type="ECO:0000256" key="1">
    <source>
        <dbReference type="ARBA" id="ARBA00004141"/>
    </source>
</evidence>
<dbReference type="Pfam" id="PF00999">
    <property type="entry name" value="Na_H_Exchanger"/>
    <property type="match status" value="1"/>
</dbReference>
<keyword evidence="3 5" id="KW-1133">Transmembrane helix</keyword>
<dbReference type="GO" id="GO:0015297">
    <property type="term" value="F:antiporter activity"/>
    <property type="evidence" value="ECO:0007669"/>
    <property type="project" value="InterPro"/>
</dbReference>
<dbReference type="PANTHER" id="PTHR46157:SF4">
    <property type="entry name" value="K(+) EFFLUX ANTIPORTER 3, CHLOROPLASTIC"/>
    <property type="match status" value="1"/>
</dbReference>
<accession>A0A7S3LD02</accession>
<feature type="transmembrane region" description="Helical" evidence="5">
    <location>
        <begin position="28"/>
        <end position="49"/>
    </location>
</feature>
<evidence type="ECO:0000256" key="5">
    <source>
        <dbReference type="SAM" id="Phobius"/>
    </source>
</evidence>
<feature type="domain" description="Cation/H+ exchanger transmembrane" evidence="6">
    <location>
        <begin position="2"/>
        <end position="256"/>
    </location>
</feature>
<evidence type="ECO:0000256" key="3">
    <source>
        <dbReference type="ARBA" id="ARBA00022989"/>
    </source>
</evidence>
<feature type="transmembrane region" description="Helical" evidence="5">
    <location>
        <begin position="98"/>
        <end position="131"/>
    </location>
</feature>
<protein>
    <recommendedName>
        <fullName evidence="6">Cation/H+ exchanger transmembrane domain-containing protein</fullName>
    </recommendedName>
</protein>
<dbReference type="GO" id="GO:0016020">
    <property type="term" value="C:membrane"/>
    <property type="evidence" value="ECO:0007669"/>
    <property type="project" value="UniProtKB-SubCell"/>
</dbReference>
<dbReference type="PANTHER" id="PTHR46157">
    <property type="entry name" value="K(+) EFFLUX ANTIPORTER 3, CHLOROPLASTIC"/>
    <property type="match status" value="1"/>
</dbReference>
<name>A0A7S3LD02_9STRA</name>
<feature type="transmembrane region" description="Helical" evidence="5">
    <location>
        <begin position="151"/>
        <end position="170"/>
    </location>
</feature>
<feature type="transmembrane region" description="Helical" evidence="5">
    <location>
        <begin position="177"/>
        <end position="200"/>
    </location>
</feature>
<evidence type="ECO:0000256" key="2">
    <source>
        <dbReference type="ARBA" id="ARBA00022692"/>
    </source>
</evidence>
<sequence>MALSSSAFVLQILKDKQQLETPKGKHSFGILLLQDLAVVPLLVVTPLLAGSGDASVATAVVTALVQFVMALAAIGTFGSLVMSPLFNGVLNVAKSQEATIAVSLSTILGMSFLTEGLGLSNTLGAFLAGVLLSETPFRHTIETEVSPFRGILVGLFFFSVGFELDLPLLFSGEVKKIAAIVFGLMAAKTVITTILCKVFGLDFSTAQQVGFLLSQGGEFGFVAFRLARSLKIFDEHLTKVMLTSVSLTMALTPLVEGVGSLLASK</sequence>
<evidence type="ECO:0000313" key="7">
    <source>
        <dbReference type="EMBL" id="CAE0415579.1"/>
    </source>
</evidence>
<dbReference type="InterPro" id="IPR038770">
    <property type="entry name" value="Na+/solute_symporter_sf"/>
</dbReference>
<keyword evidence="4 5" id="KW-0472">Membrane</keyword>
<dbReference type="Gene3D" id="1.20.1530.20">
    <property type="match status" value="1"/>
</dbReference>
<organism evidence="7">
    <name type="scientific">Amphora coffeiformis</name>
    <dbReference type="NCBI Taxonomy" id="265554"/>
    <lineage>
        <taxon>Eukaryota</taxon>
        <taxon>Sar</taxon>
        <taxon>Stramenopiles</taxon>
        <taxon>Ochrophyta</taxon>
        <taxon>Bacillariophyta</taxon>
        <taxon>Bacillariophyceae</taxon>
        <taxon>Bacillariophycidae</taxon>
        <taxon>Thalassiophysales</taxon>
        <taxon>Catenulaceae</taxon>
        <taxon>Amphora</taxon>
    </lineage>
</organism>
<gene>
    <name evidence="7" type="ORF">ACOF00016_LOCUS12669</name>
</gene>
<reference evidence="7" key="1">
    <citation type="submission" date="2021-01" db="EMBL/GenBank/DDBJ databases">
        <authorList>
            <person name="Corre E."/>
            <person name="Pelletier E."/>
            <person name="Niang G."/>
            <person name="Scheremetjew M."/>
            <person name="Finn R."/>
            <person name="Kale V."/>
            <person name="Holt S."/>
            <person name="Cochrane G."/>
            <person name="Meng A."/>
            <person name="Brown T."/>
            <person name="Cohen L."/>
        </authorList>
    </citation>
    <scope>NUCLEOTIDE SEQUENCE</scope>
    <source>
        <strain evidence="7">CCMP127</strain>
    </source>
</reference>
<evidence type="ECO:0000259" key="6">
    <source>
        <dbReference type="Pfam" id="PF00999"/>
    </source>
</evidence>
<dbReference type="AlphaFoldDB" id="A0A7S3LD02"/>